<protein>
    <submittedName>
        <fullName evidence="1">Uncharacterized protein</fullName>
    </submittedName>
</protein>
<dbReference type="EMBL" id="BAABAJ010000008">
    <property type="protein sequence ID" value="GAA3918682.1"/>
    <property type="molecule type" value="Genomic_DNA"/>
</dbReference>
<evidence type="ECO:0000313" key="1">
    <source>
        <dbReference type="EMBL" id="GAA3918682.1"/>
    </source>
</evidence>
<proteinExistence type="predicted"/>
<accession>A0ABP7MBW3</accession>
<keyword evidence="2" id="KW-1185">Reference proteome</keyword>
<organism evidence="1 2">
    <name type="scientific">Streptomyces gulbargensis</name>
    <dbReference type="NCBI Taxonomy" id="364901"/>
    <lineage>
        <taxon>Bacteria</taxon>
        <taxon>Bacillati</taxon>
        <taxon>Actinomycetota</taxon>
        <taxon>Actinomycetes</taxon>
        <taxon>Kitasatosporales</taxon>
        <taxon>Streptomycetaceae</taxon>
        <taxon>Streptomyces</taxon>
    </lineage>
</organism>
<gene>
    <name evidence="1" type="ORF">GCM10022244_29870</name>
</gene>
<dbReference type="Proteomes" id="UP001501000">
    <property type="component" value="Unassembled WGS sequence"/>
</dbReference>
<sequence length="60" mass="6437">MPTDPYTAVALFALLALCLAILAAAAVSITAILRAHRSDVVAVIRALPELAATLMRRRHR</sequence>
<evidence type="ECO:0000313" key="2">
    <source>
        <dbReference type="Proteomes" id="UP001501000"/>
    </source>
</evidence>
<comment type="caution">
    <text evidence="1">The sequence shown here is derived from an EMBL/GenBank/DDBJ whole genome shotgun (WGS) entry which is preliminary data.</text>
</comment>
<reference evidence="2" key="1">
    <citation type="journal article" date="2019" name="Int. J. Syst. Evol. Microbiol.">
        <title>The Global Catalogue of Microorganisms (GCM) 10K type strain sequencing project: providing services to taxonomists for standard genome sequencing and annotation.</title>
        <authorList>
            <consortium name="The Broad Institute Genomics Platform"/>
            <consortium name="The Broad Institute Genome Sequencing Center for Infectious Disease"/>
            <person name="Wu L."/>
            <person name="Ma J."/>
        </authorList>
    </citation>
    <scope>NUCLEOTIDE SEQUENCE [LARGE SCALE GENOMIC DNA]</scope>
    <source>
        <strain evidence="2">JCM 16956</strain>
    </source>
</reference>
<name>A0ABP7MBW3_9ACTN</name>
<dbReference type="RefSeq" id="WP_345282711.1">
    <property type="nucleotide sequence ID" value="NZ_BAABAJ010000008.1"/>
</dbReference>